<keyword evidence="2" id="KW-0812">Transmembrane</keyword>
<feature type="transmembrane region" description="Helical" evidence="2">
    <location>
        <begin position="6"/>
        <end position="26"/>
    </location>
</feature>
<proteinExistence type="predicted"/>
<feature type="compositionally biased region" description="Low complexity" evidence="1">
    <location>
        <begin position="37"/>
        <end position="48"/>
    </location>
</feature>
<reference evidence="3 4" key="1">
    <citation type="submission" date="2016-10" db="EMBL/GenBank/DDBJ databases">
        <title>Genome Sequence of Pseudomonas putida GM4FR.</title>
        <authorList>
            <person name="Poehlein A."/>
            <person name="Wemheuer F."/>
            <person name="Hollensteiner J."/>
            <person name="Wemheuer B."/>
        </authorList>
    </citation>
    <scope>NUCLEOTIDE SEQUENCE [LARGE SCALE GENOMIC DNA]</scope>
    <source>
        <strain evidence="3 4">GM4FR</strain>
    </source>
</reference>
<keyword evidence="2" id="KW-1133">Transmembrane helix</keyword>
<name>A0A1Q9QUY2_PSEPU</name>
<dbReference type="AlphaFoldDB" id="A0A1Q9QUY2"/>
<keyword evidence="2" id="KW-0472">Membrane</keyword>
<gene>
    <name evidence="3" type="ORF">PSEMO_62960</name>
</gene>
<feature type="region of interest" description="Disordered" evidence="1">
    <location>
        <begin position="35"/>
        <end position="61"/>
    </location>
</feature>
<feature type="compositionally biased region" description="Basic residues" evidence="1">
    <location>
        <begin position="49"/>
        <end position="61"/>
    </location>
</feature>
<dbReference type="EMBL" id="MKZO01000079">
    <property type="protein sequence ID" value="OLS58935.1"/>
    <property type="molecule type" value="Genomic_DNA"/>
</dbReference>
<evidence type="ECO:0000256" key="1">
    <source>
        <dbReference type="SAM" id="MobiDB-lite"/>
    </source>
</evidence>
<organism evidence="3 4">
    <name type="scientific">Pseudomonas putida</name>
    <name type="common">Arthrobacter siderocapsulatus</name>
    <dbReference type="NCBI Taxonomy" id="303"/>
    <lineage>
        <taxon>Bacteria</taxon>
        <taxon>Pseudomonadati</taxon>
        <taxon>Pseudomonadota</taxon>
        <taxon>Gammaproteobacteria</taxon>
        <taxon>Pseudomonadales</taxon>
        <taxon>Pseudomonadaceae</taxon>
        <taxon>Pseudomonas</taxon>
    </lineage>
</organism>
<accession>A0A1Q9QUY2</accession>
<evidence type="ECO:0000313" key="3">
    <source>
        <dbReference type="EMBL" id="OLS58935.1"/>
    </source>
</evidence>
<sequence length="61" mass="6873">MSLTMAIFMMIAAWLSIAVAMLWGVLRIARRHHLHHQAPQAPAKPAALTHHRAPRRHANAH</sequence>
<evidence type="ECO:0000256" key="2">
    <source>
        <dbReference type="SAM" id="Phobius"/>
    </source>
</evidence>
<evidence type="ECO:0000313" key="4">
    <source>
        <dbReference type="Proteomes" id="UP000186736"/>
    </source>
</evidence>
<protein>
    <submittedName>
        <fullName evidence="3">Uncharacterized protein</fullName>
    </submittedName>
</protein>
<comment type="caution">
    <text evidence="3">The sequence shown here is derived from an EMBL/GenBank/DDBJ whole genome shotgun (WGS) entry which is preliminary data.</text>
</comment>
<dbReference type="RefSeq" id="WP_075806852.1">
    <property type="nucleotide sequence ID" value="NZ_MKZO01000079.1"/>
</dbReference>
<dbReference type="Proteomes" id="UP000186736">
    <property type="component" value="Unassembled WGS sequence"/>
</dbReference>